<accession>A0A8S9KNJ0</accession>
<evidence type="ECO:0000313" key="3">
    <source>
        <dbReference type="Proteomes" id="UP000712281"/>
    </source>
</evidence>
<dbReference type="AlphaFoldDB" id="A0A8S9KNJ0"/>
<sequence length="121" mass="14220">MDRFASDKKTQHDEGHRFAHNKCPWEVKQLHNTSSFNVEEKSFCLVQKTRRRQGGWWVPLFDDWVGNILRATTCLIVPPRESSHWLATSEKLLWCPITIHFTTFYINSHSTKLSYKLVSSV</sequence>
<dbReference type="EMBL" id="QGKW02000717">
    <property type="protein sequence ID" value="KAF2595602.1"/>
    <property type="molecule type" value="Genomic_DNA"/>
</dbReference>
<reference evidence="2" key="1">
    <citation type="submission" date="2019-12" db="EMBL/GenBank/DDBJ databases">
        <title>Genome sequencing and annotation of Brassica cretica.</title>
        <authorList>
            <person name="Studholme D.J."/>
            <person name="Sarris P.F."/>
        </authorList>
    </citation>
    <scope>NUCLEOTIDE SEQUENCE</scope>
    <source>
        <strain evidence="2">PFS-001/15</strain>
        <strain evidence="1">PFS-102/07</strain>
        <tissue evidence="2">Leaf</tissue>
    </source>
</reference>
<proteinExistence type="predicted"/>
<evidence type="ECO:0000313" key="2">
    <source>
        <dbReference type="EMBL" id="KAF2595602.1"/>
    </source>
</evidence>
<organism evidence="2 3">
    <name type="scientific">Brassica cretica</name>
    <name type="common">Mustard</name>
    <dbReference type="NCBI Taxonomy" id="69181"/>
    <lineage>
        <taxon>Eukaryota</taxon>
        <taxon>Viridiplantae</taxon>
        <taxon>Streptophyta</taxon>
        <taxon>Embryophyta</taxon>
        <taxon>Tracheophyta</taxon>
        <taxon>Spermatophyta</taxon>
        <taxon>Magnoliopsida</taxon>
        <taxon>eudicotyledons</taxon>
        <taxon>Gunneridae</taxon>
        <taxon>Pentapetalae</taxon>
        <taxon>rosids</taxon>
        <taxon>malvids</taxon>
        <taxon>Brassicales</taxon>
        <taxon>Brassicaceae</taxon>
        <taxon>Brassiceae</taxon>
        <taxon>Brassica</taxon>
    </lineage>
</organism>
<dbReference type="EMBL" id="QGKY02001250">
    <property type="protein sequence ID" value="KAF2563681.1"/>
    <property type="molecule type" value="Genomic_DNA"/>
</dbReference>
<name>A0A8S9KNJ0_BRACR</name>
<gene>
    <name evidence="2" type="ORF">F2Q68_00011117</name>
    <name evidence="1" type="ORF">F2Q70_00018103</name>
</gene>
<dbReference type="Proteomes" id="UP000712281">
    <property type="component" value="Unassembled WGS sequence"/>
</dbReference>
<evidence type="ECO:0000313" key="1">
    <source>
        <dbReference type="EMBL" id="KAF2563681.1"/>
    </source>
</evidence>
<comment type="caution">
    <text evidence="2">The sequence shown here is derived from an EMBL/GenBank/DDBJ whole genome shotgun (WGS) entry which is preliminary data.</text>
</comment>
<protein>
    <submittedName>
        <fullName evidence="2">Uncharacterized protein</fullName>
    </submittedName>
</protein>